<dbReference type="Gene3D" id="3.30.1120.10">
    <property type="match status" value="1"/>
</dbReference>
<dbReference type="InterPro" id="IPR050738">
    <property type="entry name" value="Sulfatase"/>
</dbReference>
<evidence type="ECO:0000313" key="9">
    <source>
        <dbReference type="Proteomes" id="UP000004358"/>
    </source>
</evidence>
<evidence type="ECO:0000313" key="8">
    <source>
        <dbReference type="EMBL" id="EAQ78491.1"/>
    </source>
</evidence>
<evidence type="ECO:0000259" key="7">
    <source>
        <dbReference type="Pfam" id="PF00884"/>
    </source>
</evidence>
<keyword evidence="3" id="KW-0479">Metal-binding</keyword>
<accession>A3ZY29</accession>
<protein>
    <submittedName>
        <fullName evidence="8">Aryl-sulphate sulphohydrolase</fullName>
    </submittedName>
</protein>
<evidence type="ECO:0000256" key="4">
    <source>
        <dbReference type="ARBA" id="ARBA00022729"/>
    </source>
</evidence>
<dbReference type="EMBL" id="AANZ01000020">
    <property type="protein sequence ID" value="EAQ78491.1"/>
    <property type="molecule type" value="Genomic_DNA"/>
</dbReference>
<gene>
    <name evidence="8" type="ORF">DSM3645_26449</name>
</gene>
<name>A3ZY29_9BACT</name>
<organism evidence="8 9">
    <name type="scientific">Blastopirellula marina DSM 3645</name>
    <dbReference type="NCBI Taxonomy" id="314230"/>
    <lineage>
        <taxon>Bacteria</taxon>
        <taxon>Pseudomonadati</taxon>
        <taxon>Planctomycetota</taxon>
        <taxon>Planctomycetia</taxon>
        <taxon>Pirellulales</taxon>
        <taxon>Pirellulaceae</taxon>
        <taxon>Blastopirellula</taxon>
    </lineage>
</organism>
<dbReference type="Proteomes" id="UP000004358">
    <property type="component" value="Unassembled WGS sequence"/>
</dbReference>
<reference evidence="8 9" key="1">
    <citation type="submission" date="2006-02" db="EMBL/GenBank/DDBJ databases">
        <authorList>
            <person name="Amann R."/>
            <person name="Ferriera S."/>
            <person name="Johnson J."/>
            <person name="Kravitz S."/>
            <person name="Halpern A."/>
            <person name="Remington K."/>
            <person name="Beeson K."/>
            <person name="Tran B."/>
            <person name="Rogers Y.-H."/>
            <person name="Friedman R."/>
            <person name="Venter J.C."/>
        </authorList>
    </citation>
    <scope>NUCLEOTIDE SEQUENCE [LARGE SCALE GENOMIC DNA]</scope>
    <source>
        <strain evidence="8 9">DSM 3645</strain>
    </source>
</reference>
<keyword evidence="5 8" id="KW-0378">Hydrolase</keyword>
<evidence type="ECO:0000256" key="2">
    <source>
        <dbReference type="ARBA" id="ARBA00008779"/>
    </source>
</evidence>
<dbReference type="GO" id="GO:0046872">
    <property type="term" value="F:metal ion binding"/>
    <property type="evidence" value="ECO:0007669"/>
    <property type="project" value="UniProtKB-KW"/>
</dbReference>
<feature type="domain" description="Sulfatase N-terminal" evidence="7">
    <location>
        <begin position="39"/>
        <end position="350"/>
    </location>
</feature>
<dbReference type="Gene3D" id="3.40.720.10">
    <property type="entry name" value="Alkaline Phosphatase, subunit A"/>
    <property type="match status" value="1"/>
</dbReference>
<evidence type="ECO:0000256" key="6">
    <source>
        <dbReference type="ARBA" id="ARBA00022837"/>
    </source>
</evidence>
<dbReference type="PANTHER" id="PTHR42693:SF42">
    <property type="entry name" value="ARYLSULFATASE G"/>
    <property type="match status" value="1"/>
</dbReference>
<dbReference type="PANTHER" id="PTHR42693">
    <property type="entry name" value="ARYLSULFATASE FAMILY MEMBER"/>
    <property type="match status" value="1"/>
</dbReference>
<dbReference type="HOGENOM" id="CLU_006332_10_4_0"/>
<keyword evidence="4" id="KW-0732">Signal</keyword>
<comment type="caution">
    <text evidence="8">The sequence shown here is derived from an EMBL/GenBank/DDBJ whole genome shotgun (WGS) entry which is preliminary data.</text>
</comment>
<dbReference type="GO" id="GO:0004065">
    <property type="term" value="F:arylsulfatase activity"/>
    <property type="evidence" value="ECO:0007669"/>
    <property type="project" value="TreeGrafter"/>
</dbReference>
<dbReference type="STRING" id="314230.DSM3645_26449"/>
<dbReference type="InterPro" id="IPR000917">
    <property type="entry name" value="Sulfatase_N"/>
</dbReference>
<sequence length="498" mass="54369">MKKDEFMSRCFRYSTMFAWLAICIVSLNLSLAVAAQQPPNIVLIFADDQGWRDIGYQGRGFIETPNLDRLAGEGMVFTSGYASAGNCAPSRACLISGNYTPRHDVYAVGSTDRGKQREMRLVPAPNKSGLAKENVTMAEALQAAGYVTGHFGKWHLAGPEGALPSEQGFDVTFDSFGEGELREGSEGNKKGPPDDPKGVFTLTRKACEFIEANQDRPFFCYLAHHAIHGPLQGRAETLEKFKAKTRRKLDPGAMYAACTYDLDASVGMLLAKLDELKLADKTLVAFTSDNGATQAASQEPLRGSKGGYYEGGIREPLIIRWPGVTQPSSTSDVPVINVDFYPTFLAAAGAPVPAGKILDGESLLPLLSGAGPLKRTGIFWHFPGYLDRPVIRGRELDVQTGFRSRPVSVIRKGDWKLHLFHEEWLLDGGRENLAANHAVELYNLAADIGERHDLATVETAKRDELLNDLLAWLAASEAKIPTQPNPKFDPATRKDAGK</sequence>
<evidence type="ECO:0000256" key="3">
    <source>
        <dbReference type="ARBA" id="ARBA00022723"/>
    </source>
</evidence>
<comment type="similarity">
    <text evidence="2">Belongs to the sulfatase family.</text>
</comment>
<dbReference type="CDD" id="cd16144">
    <property type="entry name" value="ARS_like"/>
    <property type="match status" value="1"/>
</dbReference>
<keyword evidence="6" id="KW-0106">Calcium</keyword>
<dbReference type="AlphaFoldDB" id="A3ZY29"/>
<proteinExistence type="inferred from homology"/>
<evidence type="ECO:0000256" key="1">
    <source>
        <dbReference type="ARBA" id="ARBA00001913"/>
    </source>
</evidence>
<evidence type="ECO:0000256" key="5">
    <source>
        <dbReference type="ARBA" id="ARBA00022801"/>
    </source>
</evidence>
<comment type="cofactor">
    <cofactor evidence="1">
        <name>Ca(2+)</name>
        <dbReference type="ChEBI" id="CHEBI:29108"/>
    </cofactor>
</comment>
<dbReference type="eggNOG" id="COG3119">
    <property type="taxonomic scope" value="Bacteria"/>
</dbReference>
<dbReference type="SUPFAM" id="SSF53649">
    <property type="entry name" value="Alkaline phosphatase-like"/>
    <property type="match status" value="1"/>
</dbReference>
<dbReference type="InterPro" id="IPR017850">
    <property type="entry name" value="Alkaline_phosphatase_core_sf"/>
</dbReference>
<dbReference type="Pfam" id="PF00884">
    <property type="entry name" value="Sulfatase"/>
    <property type="match status" value="1"/>
</dbReference>